<keyword evidence="1" id="KW-0472">Membrane</keyword>
<evidence type="ECO:0000259" key="2">
    <source>
        <dbReference type="Pfam" id="PF07331"/>
    </source>
</evidence>
<feature type="domain" description="DUF1468" evidence="2">
    <location>
        <begin position="24"/>
        <end position="163"/>
    </location>
</feature>
<keyword evidence="4" id="KW-1185">Reference proteome</keyword>
<sequence>MSTAPNAERGDAPRQLRGRGGLLVPLVVAIVCTLVVIGMVGMEVPPETTFPGPRFFPTILVVAGYALSILLVVHYLRHPDEEATETQYRTYSDWPAFAWVAGSFLAFAVLLDVLGWILAAGLLFWGVARGVGSKRPLFDVSVALLLSSLIYLVFAAGLGVTLPSGLLGGM</sequence>
<feature type="transmembrane region" description="Helical" evidence="1">
    <location>
        <begin position="54"/>
        <end position="76"/>
    </location>
</feature>
<dbReference type="EMBL" id="BAAALM010000015">
    <property type="protein sequence ID" value="GAA1213158.1"/>
    <property type="molecule type" value="Genomic_DNA"/>
</dbReference>
<keyword evidence="1" id="KW-0812">Transmembrane</keyword>
<feature type="transmembrane region" description="Helical" evidence="1">
    <location>
        <begin position="20"/>
        <end position="42"/>
    </location>
</feature>
<reference evidence="4" key="1">
    <citation type="journal article" date="2019" name="Int. J. Syst. Evol. Microbiol.">
        <title>The Global Catalogue of Microorganisms (GCM) 10K type strain sequencing project: providing services to taxonomists for standard genome sequencing and annotation.</title>
        <authorList>
            <consortium name="The Broad Institute Genomics Platform"/>
            <consortium name="The Broad Institute Genome Sequencing Center for Infectious Disease"/>
            <person name="Wu L."/>
            <person name="Ma J."/>
        </authorList>
    </citation>
    <scope>NUCLEOTIDE SEQUENCE [LARGE SCALE GENOMIC DNA]</scope>
    <source>
        <strain evidence="4">JCM 13022</strain>
    </source>
</reference>
<dbReference type="Pfam" id="PF07331">
    <property type="entry name" value="TctB"/>
    <property type="match status" value="1"/>
</dbReference>
<gene>
    <name evidence="3" type="primary">tctB</name>
    <name evidence="3" type="ORF">GCM10009675_38440</name>
</gene>
<proteinExistence type="predicted"/>
<comment type="caution">
    <text evidence="3">The sequence shown here is derived from an EMBL/GenBank/DDBJ whole genome shotgun (WGS) entry which is preliminary data.</text>
</comment>
<keyword evidence="1" id="KW-1133">Transmembrane helix</keyword>
<evidence type="ECO:0000313" key="3">
    <source>
        <dbReference type="EMBL" id="GAA1213158.1"/>
    </source>
</evidence>
<organism evidence="3 4">
    <name type="scientific">Prauserella alba</name>
    <dbReference type="NCBI Taxonomy" id="176898"/>
    <lineage>
        <taxon>Bacteria</taxon>
        <taxon>Bacillati</taxon>
        <taxon>Actinomycetota</taxon>
        <taxon>Actinomycetes</taxon>
        <taxon>Pseudonocardiales</taxon>
        <taxon>Pseudonocardiaceae</taxon>
        <taxon>Prauserella</taxon>
    </lineage>
</organism>
<name>A0ABP4G723_9PSEU</name>
<accession>A0ABP4G723</accession>
<evidence type="ECO:0000256" key="1">
    <source>
        <dbReference type="SAM" id="Phobius"/>
    </source>
</evidence>
<feature type="transmembrane region" description="Helical" evidence="1">
    <location>
        <begin position="96"/>
        <end position="125"/>
    </location>
</feature>
<dbReference type="InterPro" id="IPR009936">
    <property type="entry name" value="DUF1468"/>
</dbReference>
<dbReference type="RefSeq" id="WP_253857689.1">
    <property type="nucleotide sequence ID" value="NZ_BAAALM010000015.1"/>
</dbReference>
<evidence type="ECO:0000313" key="4">
    <source>
        <dbReference type="Proteomes" id="UP001500467"/>
    </source>
</evidence>
<dbReference type="Proteomes" id="UP001500467">
    <property type="component" value="Unassembled WGS sequence"/>
</dbReference>
<protein>
    <submittedName>
        <fullName evidence="3">Tripartite tricarboxylate transporter TctB</fullName>
    </submittedName>
</protein>
<feature type="transmembrane region" description="Helical" evidence="1">
    <location>
        <begin position="137"/>
        <end position="160"/>
    </location>
</feature>